<feature type="transmembrane region" description="Helical" evidence="1">
    <location>
        <begin position="87"/>
        <end position="108"/>
    </location>
</feature>
<reference evidence="2" key="1">
    <citation type="submission" date="2020-12" db="EMBL/GenBank/DDBJ databases">
        <title>Clostridium thailandense sp. nov., a novel acetogenic bacterium isolated from peat land soil in Thailand.</title>
        <authorList>
            <person name="Chaikitkaew S."/>
            <person name="Birkeland N.K."/>
        </authorList>
    </citation>
    <scope>NUCLEOTIDE SEQUENCE</scope>
    <source>
        <strain evidence="2">DSM 17425</strain>
    </source>
</reference>
<dbReference type="AlphaFoldDB" id="A0A934M834"/>
<dbReference type="EMBL" id="JAEEGB010000026">
    <property type="protein sequence ID" value="MBI6874501.1"/>
    <property type="molecule type" value="Genomic_DNA"/>
</dbReference>
<protein>
    <submittedName>
        <fullName evidence="2">Uncharacterized protein</fullName>
    </submittedName>
</protein>
<evidence type="ECO:0000313" key="2">
    <source>
        <dbReference type="EMBL" id="MBI6874501.1"/>
    </source>
</evidence>
<keyword evidence="1" id="KW-0812">Transmembrane</keyword>
<evidence type="ECO:0000256" key="1">
    <source>
        <dbReference type="SAM" id="Phobius"/>
    </source>
</evidence>
<feature type="transmembrane region" description="Helical" evidence="1">
    <location>
        <begin position="9"/>
        <end position="37"/>
    </location>
</feature>
<keyword evidence="3" id="KW-1185">Reference proteome</keyword>
<organism evidence="2 3">
    <name type="scientific">Clostridium aciditolerans</name>
    <dbReference type="NCBI Taxonomy" id="339861"/>
    <lineage>
        <taxon>Bacteria</taxon>
        <taxon>Bacillati</taxon>
        <taxon>Bacillota</taxon>
        <taxon>Clostridia</taxon>
        <taxon>Eubacteriales</taxon>
        <taxon>Clostridiaceae</taxon>
        <taxon>Clostridium</taxon>
    </lineage>
</organism>
<keyword evidence="1" id="KW-0472">Membrane</keyword>
<evidence type="ECO:0000313" key="3">
    <source>
        <dbReference type="Proteomes" id="UP000622687"/>
    </source>
</evidence>
<name>A0A934M834_9CLOT</name>
<dbReference type="RefSeq" id="WP_211143873.1">
    <property type="nucleotide sequence ID" value="NZ_JAEEGB010000026.1"/>
</dbReference>
<keyword evidence="1" id="KW-1133">Transmembrane helix</keyword>
<dbReference type="Proteomes" id="UP000622687">
    <property type="component" value="Unassembled WGS sequence"/>
</dbReference>
<accession>A0A934M834</accession>
<proteinExistence type="predicted"/>
<feature type="transmembrane region" description="Helical" evidence="1">
    <location>
        <begin position="155"/>
        <end position="177"/>
    </location>
</feature>
<gene>
    <name evidence="2" type="ORF">I6U51_17650</name>
</gene>
<feature type="transmembrane region" description="Helical" evidence="1">
    <location>
        <begin position="129"/>
        <end position="149"/>
    </location>
</feature>
<sequence length="186" mass="21382">MYASSYNKLFWAMIFIIFDINLGPINILPNFIGYILIYSALNELQLQHKIYEKGKMPSIILTILTVKDVIHVSNDNLLSGQFVPPNFWVMALSSVISIINIYLIYIICKGIYLLCLERGLQELKESAKNRWIAFLVVSIISIFYIPFSLNISLQFRSAMIIFAFINVIVELSIAFLFRKSTILLKS</sequence>
<comment type="caution">
    <text evidence="2">The sequence shown here is derived from an EMBL/GenBank/DDBJ whole genome shotgun (WGS) entry which is preliminary data.</text>
</comment>